<accession>A0A2A2LUB8</accession>
<proteinExistence type="predicted"/>
<dbReference type="EMBL" id="LIAE01006426">
    <property type="protein sequence ID" value="PAV89834.1"/>
    <property type="molecule type" value="Genomic_DNA"/>
</dbReference>
<evidence type="ECO:0000313" key="3">
    <source>
        <dbReference type="Proteomes" id="UP000218231"/>
    </source>
</evidence>
<dbReference type="AlphaFoldDB" id="A0A2A2LUB8"/>
<keyword evidence="3" id="KW-1185">Reference proteome</keyword>
<reference evidence="2 3" key="1">
    <citation type="journal article" date="2017" name="Curr. Biol.">
        <title>Genome architecture and evolution of a unichromosomal asexual nematode.</title>
        <authorList>
            <person name="Fradin H."/>
            <person name="Zegar C."/>
            <person name="Gutwein M."/>
            <person name="Lucas J."/>
            <person name="Kovtun M."/>
            <person name="Corcoran D."/>
            <person name="Baugh L.R."/>
            <person name="Kiontke K."/>
            <person name="Gunsalus K."/>
            <person name="Fitch D.H."/>
            <person name="Piano F."/>
        </authorList>
    </citation>
    <scope>NUCLEOTIDE SEQUENCE [LARGE SCALE GENOMIC DNA]</scope>
    <source>
        <strain evidence="2">PF1309</strain>
    </source>
</reference>
<dbReference type="Proteomes" id="UP000218231">
    <property type="component" value="Unassembled WGS sequence"/>
</dbReference>
<dbReference type="SUPFAM" id="SSF82866">
    <property type="entry name" value="Multidrug efflux transporter AcrB transmembrane domain"/>
    <property type="match status" value="1"/>
</dbReference>
<keyword evidence="1" id="KW-0812">Transmembrane</keyword>
<protein>
    <submittedName>
        <fullName evidence="2">Uncharacterized protein</fullName>
    </submittedName>
</protein>
<name>A0A2A2LUB8_9BILA</name>
<feature type="transmembrane region" description="Helical" evidence="1">
    <location>
        <begin position="184"/>
        <end position="203"/>
    </location>
</feature>
<comment type="caution">
    <text evidence="2">The sequence shown here is derived from an EMBL/GenBank/DDBJ whole genome shotgun (WGS) entry which is preliminary data.</text>
</comment>
<evidence type="ECO:0000256" key="1">
    <source>
        <dbReference type="SAM" id="Phobius"/>
    </source>
</evidence>
<feature type="transmembrane region" description="Helical" evidence="1">
    <location>
        <begin position="249"/>
        <end position="271"/>
    </location>
</feature>
<keyword evidence="1" id="KW-1133">Transmembrane helix</keyword>
<feature type="transmembrane region" description="Helical" evidence="1">
    <location>
        <begin position="157"/>
        <end position="177"/>
    </location>
</feature>
<sequence length="355" mass="39819">MIGRLMLLSIDKHLPIGIFLLISSFLIPLVGIFIDYSNSAIPALIISTICTIQSISSQMILLSTMMLRHQCNMTCPSIPHEVLRPIQASVQGRLIQFAHFICHIGKRIIISTGKIPIVILYFMATIGYISFVMVRRMYRDSVNRRYLDKNCPDSLCIYVDLSWLSLLAIPLLLFLLASRLSLHSIAAFCSLIASLCIFSSIQGDLSNLTFLHYVLASLLSAHFSIMYCMAYKASRRKSTVSKVLDGLNLIFPASTFSLFSIFIAFLVEYLLSQQTGQALTRRSPSVLWQWWMKIEEPQCQRQWTEASKRCRSIDDSASVGGASGRYIKKKETLANSRGSMCSANSKSSNAVIIEE</sequence>
<feature type="transmembrane region" description="Helical" evidence="1">
    <location>
        <begin position="115"/>
        <end position="137"/>
    </location>
</feature>
<keyword evidence="1" id="KW-0472">Membrane</keyword>
<organism evidence="2 3">
    <name type="scientific">Diploscapter pachys</name>
    <dbReference type="NCBI Taxonomy" id="2018661"/>
    <lineage>
        <taxon>Eukaryota</taxon>
        <taxon>Metazoa</taxon>
        <taxon>Ecdysozoa</taxon>
        <taxon>Nematoda</taxon>
        <taxon>Chromadorea</taxon>
        <taxon>Rhabditida</taxon>
        <taxon>Rhabditina</taxon>
        <taxon>Rhabditomorpha</taxon>
        <taxon>Rhabditoidea</taxon>
        <taxon>Rhabditidae</taxon>
        <taxon>Diploscapter</taxon>
    </lineage>
</organism>
<feature type="transmembrane region" description="Helical" evidence="1">
    <location>
        <begin position="14"/>
        <end position="34"/>
    </location>
</feature>
<feature type="transmembrane region" description="Helical" evidence="1">
    <location>
        <begin position="40"/>
        <end position="62"/>
    </location>
</feature>
<evidence type="ECO:0000313" key="2">
    <source>
        <dbReference type="EMBL" id="PAV89834.1"/>
    </source>
</evidence>
<gene>
    <name evidence="2" type="ORF">WR25_13854</name>
</gene>
<feature type="transmembrane region" description="Helical" evidence="1">
    <location>
        <begin position="209"/>
        <end position="228"/>
    </location>
</feature>